<feature type="region of interest" description="Disordered" evidence="1">
    <location>
        <begin position="846"/>
        <end position="1098"/>
    </location>
</feature>
<feature type="compositionally biased region" description="Gly residues" evidence="1">
    <location>
        <begin position="1055"/>
        <end position="1066"/>
    </location>
</feature>
<dbReference type="AlphaFoldDB" id="A0A8T0DKN9"/>
<dbReference type="OrthoDB" id="6247953at2759"/>
<feature type="region of interest" description="Disordered" evidence="1">
    <location>
        <begin position="344"/>
        <end position="430"/>
    </location>
</feature>
<proteinExistence type="predicted"/>
<organism evidence="2 3">
    <name type="scientific">Paragonimus westermani</name>
    <dbReference type="NCBI Taxonomy" id="34504"/>
    <lineage>
        <taxon>Eukaryota</taxon>
        <taxon>Metazoa</taxon>
        <taxon>Spiralia</taxon>
        <taxon>Lophotrochozoa</taxon>
        <taxon>Platyhelminthes</taxon>
        <taxon>Trematoda</taxon>
        <taxon>Digenea</taxon>
        <taxon>Plagiorchiida</taxon>
        <taxon>Troglotremata</taxon>
        <taxon>Troglotrematidae</taxon>
        <taxon>Paragonimus</taxon>
    </lineage>
</organism>
<feature type="compositionally biased region" description="Basic and acidic residues" evidence="1">
    <location>
        <begin position="409"/>
        <end position="421"/>
    </location>
</feature>
<gene>
    <name evidence="2" type="ORF">P879_02460</name>
</gene>
<feature type="compositionally biased region" description="Basic and acidic residues" evidence="1">
    <location>
        <begin position="962"/>
        <end position="971"/>
    </location>
</feature>
<evidence type="ECO:0000313" key="2">
    <source>
        <dbReference type="EMBL" id="KAF8568210.1"/>
    </source>
</evidence>
<feature type="region of interest" description="Disordered" evidence="1">
    <location>
        <begin position="655"/>
        <end position="708"/>
    </location>
</feature>
<sequence length="1098" mass="116930">MSNLVRAANLRKSNKASNNEVRLPDGTTHKFKKKMRVHQSKDMHIVAAELGIENDETFFFLSKDQEQLSLLPCVYPTNPGHINDPIAKLFYLFHLCEKCMTKCVQLENPRDLVDIKLIHDVTVTNRNGLQTNADDALASRTILDSCETVNRLLNALLSVSQLTTEVVSVKDPNGTSVDLHIRADGLQFRPMFQPELSEQISWSELGEARAQKSTVRIPVYSKLTPNSVLASFVAGTKLKRGGSFRSSVKKPKRFHSQPDDLSSAVTRAESDEYAELTLSLPDSNSAERLAYQLCSVRIYAIGSTNGLPAGAVCAATANGEKAAPFCRMKQQLRDSLRRIRRVFSKQKGAKASSQADLVEDDTPELPTSGSELPKKEEHPSPVNTSMPPSSHNTTNRPSEFSNIPSGDSARVDRPPSRKPERISTNTVPDAAAAGEAEVDLTECDDGYLKSLLYTPSSTLYGSATANVSPPAPKVSPSSPTKTTYLMGIKPTVVSPFVPASLEHTSTLTSPQPVSMVDKRNPPLTNTVMSTITITDSATITTPTVTTSTFKTPISASCGLQAKDPAATNTSNIRTSTFSKAEVRVSVLPVEDSLQPTRQPVPQHRITPKLESPTECAAPVAMDITDRNTNNRTSLEQSPGLHGFVVPDQCVTTRNTQSHLHVGTPNIENDYPDGNSNRKITPDSGLYEPLASQVSDRPGSATGSLNSSVRASVTSINQQERVSLTDGKISPVDVPSVNSSNLTLLYTRASTESSKLADRSSLTPVTEHEFGGVLPDPAGFTVAKLSPSVSHSDEKRPASFTTFESRIRPPAVNVGRPVSSGAEALARTPEFPSPYALPSIGQTYSIPKDKQNQNTSHVESSISSIPTASQGNLAKSGSSVITSHRTDIISPPSPTAIPQIRDESPVASTRASLGTPPTPPRSGSTISTSSCMPSKVDLSPGLPSASGIKPPSIRYPIAAPETQRQHSREEKPAVPSSHNGIASHGSGILPPSVVHVTTPHSSGSLNAENLGTSVHSSSQLRQPAAAPRSTVTTGIVRPSSIPAPSIIPPPKQPGSPAGGRTNGGGYGSSVSNDSFGTHEVPASSAQSGIRPPSRVPRAK</sequence>
<keyword evidence="3" id="KW-1185">Reference proteome</keyword>
<dbReference type="Proteomes" id="UP000699462">
    <property type="component" value="Unassembled WGS sequence"/>
</dbReference>
<evidence type="ECO:0000313" key="3">
    <source>
        <dbReference type="Proteomes" id="UP000699462"/>
    </source>
</evidence>
<protein>
    <submittedName>
        <fullName evidence="2">Uncharacterized protein</fullName>
    </submittedName>
</protein>
<reference evidence="2 3" key="1">
    <citation type="submission" date="2019-07" db="EMBL/GenBank/DDBJ databases">
        <title>Annotation for the trematode Paragonimus westermani.</title>
        <authorList>
            <person name="Choi Y.-J."/>
        </authorList>
    </citation>
    <scope>NUCLEOTIDE SEQUENCE [LARGE SCALE GENOMIC DNA]</scope>
    <source>
        <strain evidence="2">180907_Pwestermani</strain>
    </source>
</reference>
<feature type="compositionally biased region" description="Low complexity" evidence="1">
    <location>
        <begin position="920"/>
        <end position="933"/>
    </location>
</feature>
<dbReference type="EMBL" id="JTDF01003015">
    <property type="protein sequence ID" value="KAF8568210.1"/>
    <property type="molecule type" value="Genomic_DNA"/>
</dbReference>
<accession>A0A8T0DKN9</accession>
<name>A0A8T0DKN9_9TREM</name>
<feature type="compositionally biased region" description="Polar residues" evidence="1">
    <location>
        <begin position="997"/>
        <end position="1020"/>
    </location>
</feature>
<comment type="caution">
    <text evidence="2">The sequence shown here is derived from an EMBL/GenBank/DDBJ whole genome shotgun (WGS) entry which is preliminary data.</text>
</comment>
<feature type="compositionally biased region" description="Polar residues" evidence="1">
    <location>
        <begin position="851"/>
        <end position="882"/>
    </location>
</feature>
<evidence type="ECO:0000256" key="1">
    <source>
        <dbReference type="SAM" id="MobiDB-lite"/>
    </source>
</evidence>
<feature type="compositionally biased region" description="Polar residues" evidence="1">
    <location>
        <begin position="381"/>
        <end position="405"/>
    </location>
</feature>